<keyword evidence="1" id="KW-0812">Transmembrane</keyword>
<organism evidence="2">
    <name type="scientific">bioreactor metagenome</name>
    <dbReference type="NCBI Taxonomy" id="1076179"/>
    <lineage>
        <taxon>unclassified sequences</taxon>
        <taxon>metagenomes</taxon>
        <taxon>ecological metagenomes</taxon>
    </lineage>
</organism>
<dbReference type="AlphaFoldDB" id="A0A644T5E0"/>
<protein>
    <submittedName>
        <fullName evidence="2">Uncharacterized protein</fullName>
    </submittedName>
</protein>
<proteinExistence type="predicted"/>
<sequence length="156" mass="17872">MGGLEEMTKASTIEKNQELIAGFKTPEEIISSRMQSDQKAKREPNALVYDMRLGWAPEYIDNPIGHRKSFRNKRLCPIIRRWKQLPTGEWESKIEPVPEPEDMEASPQSLYRMLHWEPLVKSAFGGLGDIWQKLKVGLLVVLVGIGIFALYLFTQS</sequence>
<evidence type="ECO:0000313" key="2">
    <source>
        <dbReference type="EMBL" id="MPL61382.1"/>
    </source>
</evidence>
<feature type="transmembrane region" description="Helical" evidence="1">
    <location>
        <begin position="136"/>
        <end position="154"/>
    </location>
</feature>
<evidence type="ECO:0000256" key="1">
    <source>
        <dbReference type="SAM" id="Phobius"/>
    </source>
</evidence>
<reference evidence="2" key="1">
    <citation type="submission" date="2019-08" db="EMBL/GenBank/DDBJ databases">
        <authorList>
            <person name="Kucharzyk K."/>
            <person name="Murdoch R.W."/>
            <person name="Higgins S."/>
            <person name="Loffler F."/>
        </authorList>
    </citation>
    <scope>NUCLEOTIDE SEQUENCE</scope>
</reference>
<gene>
    <name evidence="2" type="ORF">SDC9_06953</name>
</gene>
<keyword evidence="1" id="KW-0472">Membrane</keyword>
<comment type="caution">
    <text evidence="2">The sequence shown here is derived from an EMBL/GenBank/DDBJ whole genome shotgun (WGS) entry which is preliminary data.</text>
</comment>
<dbReference type="EMBL" id="VSSQ01000015">
    <property type="protein sequence ID" value="MPL61382.1"/>
    <property type="molecule type" value="Genomic_DNA"/>
</dbReference>
<keyword evidence="1" id="KW-1133">Transmembrane helix</keyword>
<name>A0A644T5E0_9ZZZZ</name>
<accession>A0A644T5E0</accession>